<keyword evidence="3" id="KW-0812">Transmembrane</keyword>
<dbReference type="OrthoDB" id="2471798at2759"/>
<dbReference type="EMBL" id="CAJVPZ010003076">
    <property type="protein sequence ID" value="CAG8524294.1"/>
    <property type="molecule type" value="Genomic_DNA"/>
</dbReference>
<proteinExistence type="predicted"/>
<gene>
    <name evidence="4" type="ORF">RFULGI_LOCUS3500</name>
</gene>
<evidence type="ECO:0000256" key="1">
    <source>
        <dbReference type="SAM" id="Coils"/>
    </source>
</evidence>
<feature type="transmembrane region" description="Helical" evidence="3">
    <location>
        <begin position="117"/>
        <end position="137"/>
    </location>
</feature>
<keyword evidence="5" id="KW-1185">Reference proteome</keyword>
<organism evidence="4 5">
    <name type="scientific">Racocetra fulgida</name>
    <dbReference type="NCBI Taxonomy" id="60492"/>
    <lineage>
        <taxon>Eukaryota</taxon>
        <taxon>Fungi</taxon>
        <taxon>Fungi incertae sedis</taxon>
        <taxon>Mucoromycota</taxon>
        <taxon>Glomeromycotina</taxon>
        <taxon>Glomeromycetes</taxon>
        <taxon>Diversisporales</taxon>
        <taxon>Gigasporaceae</taxon>
        <taxon>Racocetra</taxon>
    </lineage>
</organism>
<protein>
    <submittedName>
        <fullName evidence="4">12228_t:CDS:1</fullName>
    </submittedName>
</protein>
<dbReference type="Proteomes" id="UP000789396">
    <property type="component" value="Unassembled WGS sequence"/>
</dbReference>
<evidence type="ECO:0000313" key="4">
    <source>
        <dbReference type="EMBL" id="CAG8524294.1"/>
    </source>
</evidence>
<accession>A0A9N9ABB9</accession>
<dbReference type="AlphaFoldDB" id="A0A9N9ABB9"/>
<reference evidence="4" key="1">
    <citation type="submission" date="2021-06" db="EMBL/GenBank/DDBJ databases">
        <authorList>
            <person name="Kallberg Y."/>
            <person name="Tangrot J."/>
            <person name="Rosling A."/>
        </authorList>
    </citation>
    <scope>NUCLEOTIDE SEQUENCE</scope>
    <source>
        <strain evidence="4">IN212</strain>
    </source>
</reference>
<evidence type="ECO:0000313" key="5">
    <source>
        <dbReference type="Proteomes" id="UP000789396"/>
    </source>
</evidence>
<keyword evidence="3" id="KW-0472">Membrane</keyword>
<feature type="non-terminal residue" evidence="4">
    <location>
        <position position="1"/>
    </location>
</feature>
<feature type="region of interest" description="Disordered" evidence="2">
    <location>
        <begin position="18"/>
        <end position="55"/>
    </location>
</feature>
<evidence type="ECO:0000256" key="2">
    <source>
        <dbReference type="SAM" id="MobiDB-lite"/>
    </source>
</evidence>
<evidence type="ECO:0000256" key="3">
    <source>
        <dbReference type="SAM" id="Phobius"/>
    </source>
</evidence>
<sequence length="138" mass="15932">TEELDVYKNPGTTTLRSVLKYPVRNSQANSSQVTFESQNDPEKQSDSSLLPPKKKRKTLTFARLLTNEESWRQLKEASEEAERKIAETKRKKEITAQKKAARELDLAQKKEECARKILQIMPSYFVLDLFIYVVLLAV</sequence>
<name>A0A9N9ABB9_9GLOM</name>
<comment type="caution">
    <text evidence="4">The sequence shown here is derived from an EMBL/GenBank/DDBJ whole genome shotgun (WGS) entry which is preliminary data.</text>
</comment>
<keyword evidence="3" id="KW-1133">Transmembrane helix</keyword>
<feature type="compositionally biased region" description="Polar residues" evidence="2">
    <location>
        <begin position="24"/>
        <end position="38"/>
    </location>
</feature>
<keyword evidence="1" id="KW-0175">Coiled coil</keyword>
<feature type="coiled-coil region" evidence="1">
    <location>
        <begin position="71"/>
        <end position="98"/>
    </location>
</feature>